<dbReference type="GO" id="GO:0009007">
    <property type="term" value="F:site-specific DNA-methyltransferase (adenine-specific) activity"/>
    <property type="evidence" value="ECO:0007669"/>
    <property type="project" value="UniProtKB-EC"/>
</dbReference>
<dbReference type="AlphaFoldDB" id="A0A4R6HHM2"/>
<feature type="domain" description="DNA methylase N-4/N-6" evidence="8">
    <location>
        <begin position="307"/>
        <end position="631"/>
    </location>
</feature>
<dbReference type="Proteomes" id="UP000295150">
    <property type="component" value="Unassembled WGS sequence"/>
</dbReference>
<organism evidence="9 10">
    <name type="scientific">Halomonas ventosae</name>
    <dbReference type="NCBI Taxonomy" id="229007"/>
    <lineage>
        <taxon>Bacteria</taxon>
        <taxon>Pseudomonadati</taxon>
        <taxon>Pseudomonadota</taxon>
        <taxon>Gammaproteobacteria</taxon>
        <taxon>Oceanospirillales</taxon>
        <taxon>Halomonadaceae</taxon>
        <taxon>Halomonas</taxon>
    </lineage>
</organism>
<dbReference type="InterPro" id="IPR002052">
    <property type="entry name" value="DNA_methylase_N6_adenine_CS"/>
</dbReference>
<dbReference type="PRINTS" id="PR00506">
    <property type="entry name" value="D21N6MTFRASE"/>
</dbReference>
<dbReference type="EMBL" id="SNWH01000008">
    <property type="protein sequence ID" value="TDO07668.1"/>
    <property type="molecule type" value="Genomic_DNA"/>
</dbReference>
<keyword evidence="10" id="KW-1185">Reference proteome</keyword>
<evidence type="ECO:0000256" key="6">
    <source>
        <dbReference type="ARBA" id="ARBA00047942"/>
    </source>
</evidence>
<feature type="compositionally biased region" description="Basic residues" evidence="7">
    <location>
        <begin position="107"/>
        <end position="116"/>
    </location>
</feature>
<dbReference type="GO" id="GO:0005737">
    <property type="term" value="C:cytoplasm"/>
    <property type="evidence" value="ECO:0007669"/>
    <property type="project" value="TreeGrafter"/>
</dbReference>
<feature type="region of interest" description="Disordered" evidence="7">
    <location>
        <begin position="99"/>
        <end position="123"/>
    </location>
</feature>
<sequence length="1092" mass="122825">MSQTDAQLRELILALVPDDGSTIGNARLLKRLGEEAGEVDKLDYEQVRDGLIEEGVLGKGRGRGGSVYRLAASAPQEAPAPESAAPDLTLQMQEVPAELPLSQQQAKPRRTTKPRQNKPDHAEVLSYRYDEKRKNNPHVGMVDTASDGVEETTTWAYDPHLDPELQFDSSANRAQVEALIDDALASGDQEQMKAALEELKRRQSPYLQWSGKAERTSFEVDTVSLHVHERIDPATILGEVQKRMKAGKKGGSAFQPDMFHAPFENLPLREAIDFYKHERDWANRLIAGDSLLVMNSMLQKEGMAGQVQMIYIDPPYGIKYGSNFQPFTNKRDVKDRKDEDLTQEPEMIKAFRDTWELGIHSYLTYLRDRLLLARELLSDSGSVFVQISDENLHHVRELMDEVYGYANRVSIIPFVKTSSSNSPEGKTTNLPEVVDYIVWYAKNSENVKFRHIFRKKSDSKSFVDSYSLKISDKGQVVRAEESDVDGLLTRSDLTSQKPTTVYDFPCFGQEFSPLPRGWRTIEIGQERLRRAGRLCQAGNSLRFIQFADDYPAISYTNLWEDTGIAGFSSDKKYVVETSPKVVERCLLMSTDPGDLVLDPTCGSGTTAYVAEKWGRRWVTCDTSRVAVTLAKQRLMTASYDYYELKYPHEGLGGGFIYKTVPHITLKSIANNPEIDELYEQYHPSIEKALADLNLSLKDEPITFTVTEGGRKGDKVDFAAPDSKTVTLPSGETAKVNELLEWEVPFDYPDEWPEATKTFFDAFHSARQAMQRRMDESIANHAGQEVLYDQPEVSRDKLRITGPFTVEAVPFATVLGLDEAEQPKEADVAVARSGATSRHAQWREELLKAGIRGKGGQHLKLMDLETLPGAKYLHAVGTVAETGERVAVSFGPEYAALEQRQVEIAKNEAGDLFPLPKLLVFCAFTFDPEAAKDIDSIKGIQALKVQMNTDLLTEDLKKNARSNESFWLMGQPDVEVHTLMDGKLQVEVHGFDYFDTKSGELKSGGKRDIAVWELDTDYDDRSLYPRQVFFPMAGKKDGWYKLKKDIRAELNEELLGQYHGTRSLPFEPGDNRCIAVKIVDNRGIESLKVVRLD</sequence>
<dbReference type="OrthoDB" id="9816043at2"/>
<dbReference type="PANTHER" id="PTHR13370">
    <property type="entry name" value="RNA METHYLASE-RELATED"/>
    <property type="match status" value="1"/>
</dbReference>
<evidence type="ECO:0000256" key="2">
    <source>
        <dbReference type="ARBA" id="ARBA00011900"/>
    </source>
</evidence>
<dbReference type="Gene3D" id="3.40.50.150">
    <property type="entry name" value="Vaccinia Virus protein VP39"/>
    <property type="match status" value="1"/>
</dbReference>
<comment type="similarity">
    <text evidence="1">Belongs to the N(4)/N(6)-methyltransferase family.</text>
</comment>
<dbReference type="InterPro" id="IPR029063">
    <property type="entry name" value="SAM-dependent_MTases_sf"/>
</dbReference>
<dbReference type="PANTHER" id="PTHR13370:SF16">
    <property type="entry name" value="SITE-SPECIFIC DNA-METHYLTRANSFERASE (ADENINE-SPECIFIC)"/>
    <property type="match status" value="1"/>
</dbReference>
<dbReference type="RefSeq" id="WP_133483155.1">
    <property type="nucleotide sequence ID" value="NZ_SNWH01000008.1"/>
</dbReference>
<dbReference type="InterPro" id="IPR002295">
    <property type="entry name" value="N4/N6-MTase_EcoPI_Mod-like"/>
</dbReference>
<evidence type="ECO:0000259" key="8">
    <source>
        <dbReference type="Pfam" id="PF01555"/>
    </source>
</evidence>
<name>A0A4R6HHM2_9GAMM</name>
<protein>
    <recommendedName>
        <fullName evidence="2">site-specific DNA-methyltransferase (adenine-specific)</fullName>
        <ecNumber evidence="2">2.1.1.72</ecNumber>
    </recommendedName>
</protein>
<evidence type="ECO:0000256" key="3">
    <source>
        <dbReference type="ARBA" id="ARBA00022603"/>
    </source>
</evidence>
<dbReference type="InterPro" id="IPR002941">
    <property type="entry name" value="DNA_methylase_N4/N6"/>
</dbReference>
<comment type="catalytic activity">
    <reaction evidence="6">
        <text>a 2'-deoxyadenosine in DNA + S-adenosyl-L-methionine = an N(6)-methyl-2'-deoxyadenosine in DNA + S-adenosyl-L-homocysteine + H(+)</text>
        <dbReference type="Rhea" id="RHEA:15197"/>
        <dbReference type="Rhea" id="RHEA-COMP:12418"/>
        <dbReference type="Rhea" id="RHEA-COMP:12419"/>
        <dbReference type="ChEBI" id="CHEBI:15378"/>
        <dbReference type="ChEBI" id="CHEBI:57856"/>
        <dbReference type="ChEBI" id="CHEBI:59789"/>
        <dbReference type="ChEBI" id="CHEBI:90615"/>
        <dbReference type="ChEBI" id="CHEBI:90616"/>
        <dbReference type="EC" id="2.1.1.72"/>
    </reaction>
</comment>
<accession>A0A4R6HHM2</accession>
<keyword evidence="3 9" id="KW-0489">Methyltransferase</keyword>
<evidence type="ECO:0000256" key="1">
    <source>
        <dbReference type="ARBA" id="ARBA00006594"/>
    </source>
</evidence>
<evidence type="ECO:0000313" key="10">
    <source>
        <dbReference type="Proteomes" id="UP000295150"/>
    </source>
</evidence>
<dbReference type="GO" id="GO:0032259">
    <property type="term" value="P:methylation"/>
    <property type="evidence" value="ECO:0007669"/>
    <property type="project" value="UniProtKB-KW"/>
</dbReference>
<dbReference type="EC" id="2.1.1.72" evidence="2"/>
<gene>
    <name evidence="9" type="ORF">DFO68_10833</name>
</gene>
<evidence type="ECO:0000256" key="7">
    <source>
        <dbReference type="SAM" id="MobiDB-lite"/>
    </source>
</evidence>
<reference evidence="9 10" key="1">
    <citation type="submission" date="2019-03" db="EMBL/GenBank/DDBJ databases">
        <title>Freshwater and sediment microbial communities from various areas in North America, analyzing microbe dynamics in response to fracking.</title>
        <authorList>
            <person name="Lamendella R."/>
        </authorList>
    </citation>
    <scope>NUCLEOTIDE SEQUENCE [LARGE SCALE GENOMIC DNA]</scope>
    <source>
        <strain evidence="9 10">1_TX</strain>
    </source>
</reference>
<dbReference type="SUPFAM" id="SSF53335">
    <property type="entry name" value="S-adenosyl-L-methionine-dependent methyltransferases"/>
    <property type="match status" value="1"/>
</dbReference>
<keyword evidence="4 9" id="KW-0808">Transferase</keyword>
<comment type="caution">
    <text evidence="9">The sequence shown here is derived from an EMBL/GenBank/DDBJ whole genome shotgun (WGS) entry which is preliminary data.</text>
</comment>
<evidence type="ECO:0000256" key="5">
    <source>
        <dbReference type="ARBA" id="ARBA00022691"/>
    </source>
</evidence>
<proteinExistence type="inferred from homology"/>
<evidence type="ECO:0000256" key="4">
    <source>
        <dbReference type="ARBA" id="ARBA00022679"/>
    </source>
</evidence>
<dbReference type="GO" id="GO:0008170">
    <property type="term" value="F:N-methyltransferase activity"/>
    <property type="evidence" value="ECO:0007669"/>
    <property type="project" value="InterPro"/>
</dbReference>
<dbReference type="PROSITE" id="PS00092">
    <property type="entry name" value="N6_MTASE"/>
    <property type="match status" value="1"/>
</dbReference>
<evidence type="ECO:0000313" key="9">
    <source>
        <dbReference type="EMBL" id="TDO07668.1"/>
    </source>
</evidence>
<dbReference type="GO" id="GO:0003677">
    <property type="term" value="F:DNA binding"/>
    <property type="evidence" value="ECO:0007669"/>
    <property type="project" value="InterPro"/>
</dbReference>
<dbReference type="Pfam" id="PF01555">
    <property type="entry name" value="N6_N4_Mtase"/>
    <property type="match status" value="1"/>
</dbReference>
<keyword evidence="5" id="KW-0949">S-adenosyl-L-methionine</keyword>